<dbReference type="GO" id="GO:0005198">
    <property type="term" value="F:structural molecule activity"/>
    <property type="evidence" value="ECO:0007669"/>
    <property type="project" value="UniProtKB-UniRule"/>
</dbReference>
<dbReference type="GO" id="GO:0009288">
    <property type="term" value="C:bacterial-type flagellum"/>
    <property type="evidence" value="ECO:0007669"/>
    <property type="project" value="UniProtKB-SubCell"/>
</dbReference>
<evidence type="ECO:0000259" key="8">
    <source>
        <dbReference type="Pfam" id="PF00700"/>
    </source>
</evidence>
<evidence type="ECO:0000256" key="5">
    <source>
        <dbReference type="SAM" id="Coils"/>
    </source>
</evidence>
<dbReference type="Gene3D" id="6.10.10.10">
    <property type="entry name" value="Flagellar export chaperone, C-terminal domain"/>
    <property type="match status" value="1"/>
</dbReference>
<feature type="coiled-coil region" evidence="5">
    <location>
        <begin position="73"/>
        <end position="127"/>
    </location>
</feature>
<dbReference type="RefSeq" id="WP_120168803.1">
    <property type="nucleotide sequence ID" value="NZ_MCIB01000012.1"/>
</dbReference>
<evidence type="ECO:0000256" key="4">
    <source>
        <dbReference type="RuleBase" id="RU362073"/>
    </source>
</evidence>
<organism evidence="9 10">
    <name type="scientific">Thermohalobacter berrensis</name>
    <dbReference type="NCBI Taxonomy" id="99594"/>
    <lineage>
        <taxon>Bacteria</taxon>
        <taxon>Bacillati</taxon>
        <taxon>Bacillota</taxon>
        <taxon>Tissierellia</taxon>
        <taxon>Tissierellales</taxon>
        <taxon>Thermohalobacteraceae</taxon>
        <taxon>Thermohalobacter</taxon>
    </lineage>
</organism>
<comment type="subcellular location">
    <subcellularLocation>
        <location evidence="4">Secreted</location>
    </subcellularLocation>
    <subcellularLocation>
        <location evidence="4">Bacterial flagellum</location>
    </subcellularLocation>
</comment>
<dbReference type="OrthoDB" id="9796789at2"/>
<evidence type="ECO:0000256" key="1">
    <source>
        <dbReference type="ARBA" id="ARBA00005709"/>
    </source>
</evidence>
<feature type="region of interest" description="Disordered" evidence="6">
    <location>
        <begin position="308"/>
        <end position="328"/>
    </location>
</feature>
<gene>
    <name evidence="9" type="ORF">BET03_03235</name>
</gene>
<evidence type="ECO:0000256" key="2">
    <source>
        <dbReference type="ARBA" id="ARBA00020110"/>
    </source>
</evidence>
<keyword evidence="4" id="KW-0964">Secreted</keyword>
<feature type="compositionally biased region" description="Polar residues" evidence="6">
    <location>
        <begin position="308"/>
        <end position="327"/>
    </location>
</feature>
<dbReference type="InterPro" id="IPR042187">
    <property type="entry name" value="Flagellin_C_sub2"/>
</dbReference>
<keyword evidence="3 4" id="KW-0975">Bacterial flagellum</keyword>
<protein>
    <recommendedName>
        <fullName evidence="2 4">Flagellin</fullName>
    </recommendedName>
</protein>
<feature type="domain" description="Flagellin N-terminal" evidence="7">
    <location>
        <begin position="3"/>
        <end position="138"/>
    </location>
</feature>
<evidence type="ECO:0000313" key="10">
    <source>
        <dbReference type="Proteomes" id="UP000284177"/>
    </source>
</evidence>
<dbReference type="Gene3D" id="1.20.1330.10">
    <property type="entry name" value="f41 fragment of flagellin, N-terminal domain"/>
    <property type="match status" value="2"/>
</dbReference>
<evidence type="ECO:0000256" key="6">
    <source>
        <dbReference type="SAM" id="MobiDB-lite"/>
    </source>
</evidence>
<dbReference type="AlphaFoldDB" id="A0A419T4H7"/>
<proteinExistence type="inferred from homology"/>
<name>A0A419T4H7_9FIRM</name>
<dbReference type="PANTHER" id="PTHR42792">
    <property type="entry name" value="FLAGELLIN"/>
    <property type="match status" value="1"/>
</dbReference>
<comment type="function">
    <text evidence="4">Flagellin is the subunit protein which polymerizes to form the filaments of bacterial flagella.</text>
</comment>
<comment type="caution">
    <text evidence="9">The sequence shown here is derived from an EMBL/GenBank/DDBJ whole genome shotgun (WGS) entry which is preliminary data.</text>
</comment>
<feature type="domain" description="Flagellin C-terminal" evidence="8">
    <location>
        <begin position="427"/>
        <end position="512"/>
    </location>
</feature>
<evidence type="ECO:0000313" key="9">
    <source>
        <dbReference type="EMBL" id="RKD32336.1"/>
    </source>
</evidence>
<evidence type="ECO:0000256" key="3">
    <source>
        <dbReference type="ARBA" id="ARBA00023143"/>
    </source>
</evidence>
<dbReference type="SUPFAM" id="SSF64518">
    <property type="entry name" value="Phase 1 flagellin"/>
    <property type="match status" value="1"/>
</dbReference>
<keyword evidence="10" id="KW-1185">Reference proteome</keyword>
<reference evidence="9 10" key="1">
    <citation type="submission" date="2016-08" db="EMBL/GenBank/DDBJ databases">
        <title>Novel Firmicutes and Novel Genomes.</title>
        <authorList>
            <person name="Poppleton D.I."/>
            <person name="Gribaldo S."/>
        </authorList>
    </citation>
    <scope>NUCLEOTIDE SEQUENCE [LARGE SCALE GENOMIC DNA]</scope>
    <source>
        <strain evidence="9 10">CTT3</strain>
    </source>
</reference>
<dbReference type="InterPro" id="IPR046358">
    <property type="entry name" value="Flagellin_C"/>
</dbReference>
<dbReference type="Pfam" id="PF00669">
    <property type="entry name" value="Flagellin_N"/>
    <property type="match status" value="1"/>
</dbReference>
<accession>A0A419T4H7</accession>
<keyword evidence="5" id="KW-0175">Coiled coil</keyword>
<dbReference type="InterPro" id="IPR001029">
    <property type="entry name" value="Flagellin_N"/>
</dbReference>
<dbReference type="EMBL" id="MCIB01000012">
    <property type="protein sequence ID" value="RKD32336.1"/>
    <property type="molecule type" value="Genomic_DNA"/>
</dbReference>
<dbReference type="GO" id="GO:0005576">
    <property type="term" value="C:extracellular region"/>
    <property type="evidence" value="ECO:0007669"/>
    <property type="project" value="UniProtKB-SubCell"/>
</dbReference>
<sequence length="513" mass="53266">MRINHNISALNTYRQLSFNNINTQKSLEKLSSGYRINRAGDDAAGLAISEKMRAQIRGLGQAQRNAQDGISLIQTAEGALNETQSILQRMRELAVQSANDTNVDVDREALQNEIDQLAQELTRIANTTEFNQKTLLNGGITQSGVGEVKFHIGANQGQDVSLAIAAMDAYSLGVARDVTETSATVNGSVISNVEFDENNLGSAVVDGANITFNAADNTGTAASVTLDSGAGTITITDGSASADANNIKIELTTNSSDTLDVSASGDTITIALANSTSSNNTAGAIETALQGLGTVNGVDVSDWTVSGDATWTSGPPTSASVSATSLSGGADPNAAETIVTISDGTNTQNITVNDTDTSVSIDSGVFAGISFDVSDVTTLNSGNDSINVSQTVYSATAATFSGGEKTADASVKGGIDISTQTAASSAIDTIDTALTKVSEERAKLGAYQNRLEHTINNLGTASENLTAAESRIRDVDMAKEMMQFTKMNILQQAAQAMLAQAQQQPQGVLQLLR</sequence>
<dbReference type="Pfam" id="PF00700">
    <property type="entry name" value="Flagellin_C"/>
    <property type="match status" value="1"/>
</dbReference>
<dbReference type="PANTHER" id="PTHR42792:SF2">
    <property type="entry name" value="FLAGELLIN"/>
    <property type="match status" value="1"/>
</dbReference>
<comment type="similarity">
    <text evidence="1 4">Belongs to the bacterial flagellin family.</text>
</comment>
<evidence type="ECO:0000259" key="7">
    <source>
        <dbReference type="Pfam" id="PF00669"/>
    </source>
</evidence>
<dbReference type="Proteomes" id="UP000284177">
    <property type="component" value="Unassembled WGS sequence"/>
</dbReference>
<dbReference type="PRINTS" id="PR00207">
    <property type="entry name" value="FLAGELLIN"/>
</dbReference>
<dbReference type="InterPro" id="IPR001492">
    <property type="entry name" value="Flagellin"/>
</dbReference>
<dbReference type="Gene3D" id="3.30.70.2120">
    <property type="match status" value="1"/>
</dbReference>